<evidence type="ECO:0000313" key="2">
    <source>
        <dbReference type="EMBL" id="KAJ5088574.1"/>
    </source>
</evidence>
<dbReference type="EMBL" id="JAPQKH010000007">
    <property type="protein sequence ID" value="KAJ5088574.1"/>
    <property type="molecule type" value="Genomic_DNA"/>
</dbReference>
<protein>
    <submittedName>
        <fullName evidence="2">Uncharacterized protein</fullName>
    </submittedName>
</protein>
<dbReference type="OrthoDB" id="4329446at2759"/>
<accession>A0A9W9K0F4</accession>
<comment type="caution">
    <text evidence="2">The sequence shown here is derived from an EMBL/GenBank/DDBJ whole genome shotgun (WGS) entry which is preliminary data.</text>
</comment>
<name>A0A9W9K0F4_9EURO</name>
<reference evidence="2" key="1">
    <citation type="submission" date="2022-11" db="EMBL/GenBank/DDBJ databases">
        <authorList>
            <person name="Petersen C."/>
        </authorList>
    </citation>
    <scope>NUCLEOTIDE SEQUENCE</scope>
    <source>
        <strain evidence="2">IBT 30069</strain>
    </source>
</reference>
<feature type="compositionally biased region" description="Basic and acidic residues" evidence="1">
    <location>
        <begin position="100"/>
        <end position="109"/>
    </location>
</feature>
<proteinExistence type="predicted"/>
<dbReference type="Proteomes" id="UP001149165">
    <property type="component" value="Unassembled WGS sequence"/>
</dbReference>
<evidence type="ECO:0000313" key="3">
    <source>
        <dbReference type="Proteomes" id="UP001149165"/>
    </source>
</evidence>
<reference evidence="2" key="2">
    <citation type="journal article" date="2023" name="IMA Fungus">
        <title>Comparative genomic study of the Penicillium genus elucidates a diverse pangenome and 15 lateral gene transfer events.</title>
        <authorList>
            <person name="Petersen C."/>
            <person name="Sorensen T."/>
            <person name="Nielsen M.R."/>
            <person name="Sondergaard T.E."/>
            <person name="Sorensen J.L."/>
            <person name="Fitzpatrick D.A."/>
            <person name="Frisvad J.C."/>
            <person name="Nielsen K.L."/>
        </authorList>
    </citation>
    <scope>NUCLEOTIDE SEQUENCE</scope>
    <source>
        <strain evidence="2">IBT 30069</strain>
    </source>
</reference>
<dbReference type="AlphaFoldDB" id="A0A9W9K0F4"/>
<evidence type="ECO:0000256" key="1">
    <source>
        <dbReference type="SAM" id="MobiDB-lite"/>
    </source>
</evidence>
<sequence>MPAKEMKHKWYDTRSASRNRKSAFTRESTSTRTTSESSVPFNRKTVGVSEPKKARVSDRQKRHPAKGADSSQRFKRSATPPPSSIEAADLTNKKRRRTRNKNELGRQDPRQSTQRIRVKIEDLDLDKSYVGCYPLNPQVSERAFRQPRWRHRREQPLIDEKKLPPKWSSDEPDLSESDIDGQIARCLERIDDNIMPHIFEQRLEEYKTTKAHREELAKVEPEGLSWDVVQRINTLKALRKGLRRSDPNKQLSNVKAILAAYRTKSLEWTGLVTYWSKGVQLSQPRPFDWDEHDVINMHHKADKSFWVEGVNDSFESPSPVIL</sequence>
<feature type="compositionally biased region" description="Basic and acidic residues" evidence="1">
    <location>
        <begin position="50"/>
        <end position="59"/>
    </location>
</feature>
<feature type="compositionally biased region" description="Basic and acidic residues" evidence="1">
    <location>
        <begin position="1"/>
        <end position="12"/>
    </location>
</feature>
<feature type="compositionally biased region" description="Low complexity" evidence="1">
    <location>
        <begin position="25"/>
        <end position="38"/>
    </location>
</feature>
<organism evidence="2 3">
    <name type="scientific">Penicillium angulare</name>
    <dbReference type="NCBI Taxonomy" id="116970"/>
    <lineage>
        <taxon>Eukaryota</taxon>
        <taxon>Fungi</taxon>
        <taxon>Dikarya</taxon>
        <taxon>Ascomycota</taxon>
        <taxon>Pezizomycotina</taxon>
        <taxon>Eurotiomycetes</taxon>
        <taxon>Eurotiomycetidae</taxon>
        <taxon>Eurotiales</taxon>
        <taxon>Aspergillaceae</taxon>
        <taxon>Penicillium</taxon>
    </lineage>
</organism>
<feature type="region of interest" description="Disordered" evidence="1">
    <location>
        <begin position="1"/>
        <end position="115"/>
    </location>
</feature>
<keyword evidence="3" id="KW-1185">Reference proteome</keyword>
<gene>
    <name evidence="2" type="ORF">N7456_012190</name>
</gene>